<dbReference type="GO" id="GO:0016020">
    <property type="term" value="C:membrane"/>
    <property type="evidence" value="ECO:0007669"/>
    <property type="project" value="UniProtKB-SubCell"/>
</dbReference>
<dbReference type="GeneID" id="111136217"/>
<evidence type="ECO:0000259" key="8">
    <source>
        <dbReference type="PROSITE" id="PS51225"/>
    </source>
</evidence>
<gene>
    <name evidence="10" type="primary">LOC111136217</name>
</gene>
<feature type="transmembrane region" description="Helical" evidence="7">
    <location>
        <begin position="144"/>
        <end position="162"/>
    </location>
</feature>
<evidence type="ECO:0000256" key="7">
    <source>
        <dbReference type="SAM" id="Phobius"/>
    </source>
</evidence>
<sequence length="202" mass="22580">MMSTDENKEATESHSVPIGTSCLSIDLAFVKSRLGVFEAVAIILSLICWICSAAGANIACDFAYGSNYAFYEFVVGSAFLTYLINYLIFAIKFDEKWCMKFVPWLVWHFVMAAIFTFLYLIASIVMVSQTCGQAGYAAAAVSNWIHTTVVFGFGTYFLLLMLREDHAPSDNKFLNMLGVPRRSDTSTQSPEYDSESFPDTKY</sequence>
<keyword evidence="9" id="KW-1185">Reference proteome</keyword>
<feature type="region of interest" description="Disordered" evidence="6">
    <location>
        <begin position="182"/>
        <end position="202"/>
    </location>
</feature>
<evidence type="ECO:0000256" key="4">
    <source>
        <dbReference type="ARBA" id="ARBA00023136"/>
    </source>
</evidence>
<evidence type="ECO:0000256" key="6">
    <source>
        <dbReference type="SAM" id="MobiDB-lite"/>
    </source>
</evidence>
<dbReference type="PANTHER" id="PTHR22776">
    <property type="entry name" value="MARVEL-CONTAINING POTENTIAL LIPID RAFT-ASSOCIATED PROTEIN"/>
    <property type="match status" value="1"/>
</dbReference>
<keyword evidence="2 5" id="KW-0812">Transmembrane</keyword>
<dbReference type="InterPro" id="IPR008253">
    <property type="entry name" value="Marvel"/>
</dbReference>
<dbReference type="Proteomes" id="UP000694844">
    <property type="component" value="Chromosome 5"/>
</dbReference>
<feature type="domain" description="MARVEL" evidence="8">
    <location>
        <begin position="29"/>
        <end position="163"/>
    </location>
</feature>
<dbReference type="PANTHER" id="PTHR22776:SF49">
    <property type="entry name" value="MARVEL DOMAIN-CONTAINING PROTEIN"/>
    <property type="match status" value="1"/>
</dbReference>
<dbReference type="AlphaFoldDB" id="A0A8B8ERP4"/>
<evidence type="ECO:0000313" key="10">
    <source>
        <dbReference type="RefSeq" id="XP_022342616.1"/>
    </source>
</evidence>
<keyword evidence="3 7" id="KW-1133">Transmembrane helix</keyword>
<reference evidence="10" key="1">
    <citation type="submission" date="2025-08" db="UniProtKB">
        <authorList>
            <consortium name="RefSeq"/>
        </authorList>
    </citation>
    <scope>IDENTIFICATION</scope>
    <source>
        <tissue evidence="10">Whole sample</tissue>
    </source>
</reference>
<evidence type="ECO:0000313" key="9">
    <source>
        <dbReference type="Proteomes" id="UP000694844"/>
    </source>
</evidence>
<comment type="subcellular location">
    <subcellularLocation>
        <location evidence="1">Membrane</location>
        <topology evidence="1">Multi-pass membrane protein</topology>
    </subcellularLocation>
</comment>
<dbReference type="RefSeq" id="XP_022342616.1">
    <property type="nucleotide sequence ID" value="XM_022486908.1"/>
</dbReference>
<name>A0A8B8ERP4_CRAVI</name>
<proteinExistence type="predicted"/>
<organism evidence="9 10">
    <name type="scientific">Crassostrea virginica</name>
    <name type="common">Eastern oyster</name>
    <dbReference type="NCBI Taxonomy" id="6565"/>
    <lineage>
        <taxon>Eukaryota</taxon>
        <taxon>Metazoa</taxon>
        <taxon>Spiralia</taxon>
        <taxon>Lophotrochozoa</taxon>
        <taxon>Mollusca</taxon>
        <taxon>Bivalvia</taxon>
        <taxon>Autobranchia</taxon>
        <taxon>Pteriomorphia</taxon>
        <taxon>Ostreida</taxon>
        <taxon>Ostreoidea</taxon>
        <taxon>Ostreidae</taxon>
        <taxon>Crassostrea</taxon>
    </lineage>
</organism>
<dbReference type="InterPro" id="IPR050578">
    <property type="entry name" value="MARVEL-CKLF_proteins"/>
</dbReference>
<dbReference type="PROSITE" id="PS51225">
    <property type="entry name" value="MARVEL"/>
    <property type="match status" value="1"/>
</dbReference>
<accession>A0A8B8ERP4</accession>
<dbReference type="OrthoDB" id="10028364at2759"/>
<protein>
    <submittedName>
        <fullName evidence="10">Uncharacterized protein LOC111136217 isoform X2</fullName>
    </submittedName>
</protein>
<feature type="transmembrane region" description="Helical" evidence="7">
    <location>
        <begin position="101"/>
        <end position="124"/>
    </location>
</feature>
<keyword evidence="4 5" id="KW-0472">Membrane</keyword>
<evidence type="ECO:0000256" key="2">
    <source>
        <dbReference type="ARBA" id="ARBA00022692"/>
    </source>
</evidence>
<evidence type="ECO:0000256" key="5">
    <source>
        <dbReference type="PROSITE-ProRule" id="PRU00581"/>
    </source>
</evidence>
<feature type="transmembrane region" description="Helical" evidence="7">
    <location>
        <begin position="34"/>
        <end position="56"/>
    </location>
</feature>
<evidence type="ECO:0000256" key="1">
    <source>
        <dbReference type="ARBA" id="ARBA00004141"/>
    </source>
</evidence>
<feature type="transmembrane region" description="Helical" evidence="7">
    <location>
        <begin position="68"/>
        <end position="89"/>
    </location>
</feature>
<evidence type="ECO:0000256" key="3">
    <source>
        <dbReference type="ARBA" id="ARBA00022989"/>
    </source>
</evidence>